<evidence type="ECO:0000313" key="1">
    <source>
        <dbReference type="EMBL" id="KAJ9103787.1"/>
    </source>
</evidence>
<protein>
    <submittedName>
        <fullName evidence="1">Uncharacterized protein</fullName>
    </submittedName>
</protein>
<organism evidence="1 2">
    <name type="scientific">Naganishia friedmannii</name>
    <dbReference type="NCBI Taxonomy" id="89922"/>
    <lineage>
        <taxon>Eukaryota</taxon>
        <taxon>Fungi</taxon>
        <taxon>Dikarya</taxon>
        <taxon>Basidiomycota</taxon>
        <taxon>Agaricomycotina</taxon>
        <taxon>Tremellomycetes</taxon>
        <taxon>Filobasidiales</taxon>
        <taxon>Filobasidiaceae</taxon>
        <taxon>Naganishia</taxon>
    </lineage>
</organism>
<sequence length="181" mass="19676">MFQLLASQVEPEELRQWIWEDGAKADVAGGGGKVLVVEKPDSKEVIGVAWFTTYTPNNPPRVPPVYPRGYNVVEAEKIIIPRVAWLINVVETYGGKRMHLQEIFIAKGYHGVGIGKQLMAVIINEAKESGCNMTLTAGPGVEGFYVKCGFKDIGEPYVLPDGAVRGIQTQAEMGISGDADL</sequence>
<keyword evidence="2" id="KW-1185">Reference proteome</keyword>
<comment type="caution">
    <text evidence="1">The sequence shown here is derived from an EMBL/GenBank/DDBJ whole genome shotgun (WGS) entry which is preliminary data.</text>
</comment>
<dbReference type="Proteomes" id="UP001227268">
    <property type="component" value="Unassembled WGS sequence"/>
</dbReference>
<reference evidence="1" key="1">
    <citation type="submission" date="2023-04" db="EMBL/GenBank/DDBJ databases">
        <title>Draft Genome sequencing of Naganishia species isolated from polar environments using Oxford Nanopore Technology.</title>
        <authorList>
            <person name="Leo P."/>
            <person name="Venkateswaran K."/>
        </authorList>
    </citation>
    <scope>NUCLEOTIDE SEQUENCE</scope>
    <source>
        <strain evidence="1">MNA-CCFEE 5423</strain>
    </source>
</reference>
<proteinExistence type="predicted"/>
<accession>A0ACC2VZH8</accession>
<evidence type="ECO:0000313" key="2">
    <source>
        <dbReference type="Proteomes" id="UP001227268"/>
    </source>
</evidence>
<gene>
    <name evidence="1" type="ORF">QFC21_002249</name>
</gene>
<name>A0ACC2VZH8_9TREE</name>
<dbReference type="EMBL" id="JASBWT010000006">
    <property type="protein sequence ID" value="KAJ9103787.1"/>
    <property type="molecule type" value="Genomic_DNA"/>
</dbReference>